<dbReference type="Gene3D" id="3.30.420.40">
    <property type="match status" value="1"/>
</dbReference>
<dbReference type="InterPro" id="IPR043129">
    <property type="entry name" value="ATPase_NBD"/>
</dbReference>
<evidence type="ECO:0000259" key="1">
    <source>
        <dbReference type="Pfam" id="PF01968"/>
    </source>
</evidence>
<dbReference type="PANTHER" id="PTHR11365">
    <property type="entry name" value="5-OXOPROLINASE RELATED"/>
    <property type="match status" value="1"/>
</dbReference>
<dbReference type="PANTHER" id="PTHR11365:SF10">
    <property type="entry name" value="HYDANTOINASE_OXOPROLINASE"/>
    <property type="match status" value="1"/>
</dbReference>
<accession>A0A6F9YAQ4</accession>
<feature type="domain" description="Hydantoinase/oxoprolinase N-terminal" evidence="2">
    <location>
        <begin position="4"/>
        <end position="172"/>
    </location>
</feature>
<reference evidence="3 4" key="1">
    <citation type="submission" date="2020-04" db="EMBL/GenBank/DDBJ databases">
        <authorList>
            <person name="Hitch T.C.A."/>
            <person name="Wylensek D."/>
            <person name="Clavel T."/>
        </authorList>
    </citation>
    <scope>NUCLEOTIDE SEQUENCE [LARGE SCALE GENOMIC DNA]</scope>
    <source>
        <strain evidence="3 4">WCA-389-WT-5H1</strain>
    </source>
</reference>
<dbReference type="InterPro" id="IPR002821">
    <property type="entry name" value="Hydantoinase_A"/>
</dbReference>
<dbReference type="RefSeq" id="WP_170091429.1">
    <property type="nucleotide sequence ID" value="NZ_BLAQ01000089.1"/>
</dbReference>
<dbReference type="Proteomes" id="UP000563853">
    <property type="component" value="Unassembled WGS sequence"/>
</dbReference>
<dbReference type="Pfam" id="PF05378">
    <property type="entry name" value="Hydant_A_N"/>
    <property type="match status" value="1"/>
</dbReference>
<dbReference type="AlphaFoldDB" id="A0A6F9YAQ4"/>
<dbReference type="InterPro" id="IPR008040">
    <property type="entry name" value="Hydant_A_N"/>
</dbReference>
<sequence>MAYRLGIDVGGTNTDAVILDENNRVLAQTKTHTTEDIESGIATAIQQVFANTNIDKKDVTIAMLGTTQCTNAIVERKKLISVGVIRVAAPATHSIPPFTDWDSELTATIRPQTAIVSGGHEYDGRLIAAVDEAEIRTVLEQWRGKVEAVAVVGVFSALNADQEEQVRAVVAQEYGEDFPISLSSDIGSLGLIERENATILNSALFAVIEKVTSGFENSLRDAGVNDASLFLCQNDGTLMALDYAQKYPIFTIGSGPTNSIRGAAFLSELKDAIVLDIGGTTSDLGVLVNGFPRESSIAVNVGGVKTNFRMPDINSIGIGGGTIVHQHDDGTITIGPDSVGYRITEKALVFGGNILTLTDIAVRLGKINLGDSQKVAHVELDLAQQVERQVKEMLEAAIDSMKTQVGDVNLVLVGGGAIIAPGELNGVKKIYQDDLGAVANAIGATIAQVGGEYEKMYSYDVVDRKAALADATAAAKQQALKAGARSETVKLVEMTETSIAYAPGNTTRVKAKVVGEIQLDNLG</sequence>
<evidence type="ECO:0000313" key="3">
    <source>
        <dbReference type="EMBL" id="NME42006.1"/>
    </source>
</evidence>
<proteinExistence type="predicted"/>
<dbReference type="SUPFAM" id="SSF53067">
    <property type="entry name" value="Actin-like ATPase domain"/>
    <property type="match status" value="2"/>
</dbReference>
<protein>
    <submittedName>
        <fullName evidence="3">Hydantoinase/oxoprolinase family protein</fullName>
    </submittedName>
</protein>
<feature type="domain" description="Hydantoinase A/oxoprolinase" evidence="1">
    <location>
        <begin position="194"/>
        <end position="371"/>
    </location>
</feature>
<gene>
    <name evidence="3" type="ORF">HF863_04405</name>
</gene>
<organism evidence="3 4">
    <name type="scientific">Ligilactobacillus agilis</name>
    <dbReference type="NCBI Taxonomy" id="1601"/>
    <lineage>
        <taxon>Bacteria</taxon>
        <taxon>Bacillati</taxon>
        <taxon>Bacillota</taxon>
        <taxon>Bacilli</taxon>
        <taxon>Lactobacillales</taxon>
        <taxon>Lactobacillaceae</taxon>
        <taxon>Ligilactobacillus</taxon>
    </lineage>
</organism>
<name>A0A6F9YAQ4_9LACO</name>
<comment type="caution">
    <text evidence="3">The sequence shown here is derived from an EMBL/GenBank/DDBJ whole genome shotgun (WGS) entry which is preliminary data.</text>
</comment>
<dbReference type="Pfam" id="PF01968">
    <property type="entry name" value="Hydantoinase_A"/>
    <property type="match status" value="1"/>
</dbReference>
<dbReference type="InterPro" id="IPR045079">
    <property type="entry name" value="Oxoprolinase-like"/>
</dbReference>
<evidence type="ECO:0000259" key="2">
    <source>
        <dbReference type="Pfam" id="PF05378"/>
    </source>
</evidence>
<evidence type="ECO:0000313" key="4">
    <source>
        <dbReference type="Proteomes" id="UP000563853"/>
    </source>
</evidence>
<dbReference type="GO" id="GO:0016787">
    <property type="term" value="F:hydrolase activity"/>
    <property type="evidence" value="ECO:0007669"/>
    <property type="project" value="InterPro"/>
</dbReference>
<dbReference type="EMBL" id="JABAFP010000012">
    <property type="protein sequence ID" value="NME42006.1"/>
    <property type="molecule type" value="Genomic_DNA"/>
</dbReference>